<proteinExistence type="predicted"/>
<organism evidence="2 4">
    <name type="scientific">Thelohanellus kitauei</name>
    <name type="common">Myxosporean</name>
    <dbReference type="NCBI Taxonomy" id="669202"/>
    <lineage>
        <taxon>Eukaryota</taxon>
        <taxon>Metazoa</taxon>
        <taxon>Cnidaria</taxon>
        <taxon>Myxozoa</taxon>
        <taxon>Myxosporea</taxon>
        <taxon>Bivalvulida</taxon>
        <taxon>Platysporina</taxon>
        <taxon>Myxobolidae</taxon>
        <taxon>Thelohanellus</taxon>
    </lineage>
</organism>
<evidence type="ECO:0000313" key="3">
    <source>
        <dbReference type="EMBL" id="KII66430.1"/>
    </source>
</evidence>
<accession>A0A0C2JA22</accession>
<gene>
    <name evidence="3" type="ORF">RF11_02074</name>
    <name evidence="2" type="ORF">RF11_15802</name>
</gene>
<evidence type="ECO:0000313" key="4">
    <source>
        <dbReference type="Proteomes" id="UP000031668"/>
    </source>
</evidence>
<name>A0A0C2JA22_THEKT</name>
<keyword evidence="4" id="KW-1185">Reference proteome</keyword>
<evidence type="ECO:0000313" key="2">
    <source>
        <dbReference type="EMBL" id="KII65988.1"/>
    </source>
</evidence>
<feature type="compositionally biased region" description="Basic and acidic residues" evidence="1">
    <location>
        <begin position="14"/>
        <end position="26"/>
    </location>
</feature>
<dbReference type="AlphaFoldDB" id="A0A0C2JA22"/>
<sequence>MVIPNEDTENFQPEEDKHKHQSQRDEDKEENSWYCIDDASAISGIPCEYQTPEEIIMYCGKLFYSTLLNLFNYTRLYIRKKRKIVDTSRILTKLFNPKTDSKAVKHTSMNQH</sequence>
<feature type="region of interest" description="Disordered" evidence="1">
    <location>
        <begin position="1"/>
        <end position="31"/>
    </location>
</feature>
<dbReference type="Proteomes" id="UP000031668">
    <property type="component" value="Unassembled WGS sequence"/>
</dbReference>
<feature type="compositionally biased region" description="Acidic residues" evidence="1">
    <location>
        <begin position="1"/>
        <end position="13"/>
    </location>
</feature>
<dbReference type="EMBL" id="JWZT01003532">
    <property type="protein sequence ID" value="KII66430.1"/>
    <property type="molecule type" value="Genomic_DNA"/>
</dbReference>
<comment type="caution">
    <text evidence="2">The sequence shown here is derived from an EMBL/GenBank/DDBJ whole genome shotgun (WGS) entry which is preliminary data.</text>
</comment>
<protein>
    <submittedName>
        <fullName evidence="2">Uncharacterized protein</fullName>
    </submittedName>
</protein>
<dbReference type="EMBL" id="JWZT01003647">
    <property type="protein sequence ID" value="KII65988.1"/>
    <property type="molecule type" value="Genomic_DNA"/>
</dbReference>
<evidence type="ECO:0000256" key="1">
    <source>
        <dbReference type="SAM" id="MobiDB-lite"/>
    </source>
</evidence>
<reference evidence="2 4" key="1">
    <citation type="journal article" date="2014" name="Genome Biol. Evol.">
        <title>The genome of the myxosporean Thelohanellus kitauei shows adaptations to nutrient acquisition within its fish host.</title>
        <authorList>
            <person name="Yang Y."/>
            <person name="Xiong J."/>
            <person name="Zhou Z."/>
            <person name="Huo F."/>
            <person name="Miao W."/>
            <person name="Ran C."/>
            <person name="Liu Y."/>
            <person name="Zhang J."/>
            <person name="Feng J."/>
            <person name="Wang M."/>
            <person name="Wang M."/>
            <person name="Wang L."/>
            <person name="Yao B."/>
        </authorList>
    </citation>
    <scope>NUCLEOTIDE SEQUENCE [LARGE SCALE GENOMIC DNA]</scope>
    <source>
        <strain evidence="2">Wuqing</strain>
    </source>
</reference>